<feature type="region of interest" description="Disordered" evidence="1">
    <location>
        <begin position="202"/>
        <end position="292"/>
    </location>
</feature>
<feature type="non-terminal residue" evidence="2">
    <location>
        <position position="1"/>
    </location>
</feature>
<feature type="compositionally biased region" description="Basic and acidic residues" evidence="1">
    <location>
        <begin position="1325"/>
        <end position="1349"/>
    </location>
</feature>
<feature type="region of interest" description="Disordered" evidence="1">
    <location>
        <begin position="1169"/>
        <end position="1224"/>
    </location>
</feature>
<feature type="compositionally biased region" description="Low complexity" evidence="1">
    <location>
        <begin position="1546"/>
        <end position="1588"/>
    </location>
</feature>
<feature type="compositionally biased region" description="Low complexity" evidence="1">
    <location>
        <begin position="1390"/>
        <end position="1401"/>
    </location>
</feature>
<feature type="region of interest" description="Disordered" evidence="1">
    <location>
        <begin position="996"/>
        <end position="1038"/>
    </location>
</feature>
<feature type="compositionally biased region" description="Basic and acidic residues" evidence="1">
    <location>
        <begin position="1169"/>
        <end position="1214"/>
    </location>
</feature>
<feature type="region of interest" description="Disordered" evidence="1">
    <location>
        <begin position="557"/>
        <end position="596"/>
    </location>
</feature>
<organism evidence="2 3">
    <name type="scientific">Cystoisospora suis</name>
    <dbReference type="NCBI Taxonomy" id="483139"/>
    <lineage>
        <taxon>Eukaryota</taxon>
        <taxon>Sar</taxon>
        <taxon>Alveolata</taxon>
        <taxon>Apicomplexa</taxon>
        <taxon>Conoidasida</taxon>
        <taxon>Coccidia</taxon>
        <taxon>Eucoccidiorida</taxon>
        <taxon>Eimeriorina</taxon>
        <taxon>Sarcocystidae</taxon>
        <taxon>Cystoisospora</taxon>
    </lineage>
</organism>
<feature type="region of interest" description="Disordered" evidence="1">
    <location>
        <begin position="501"/>
        <end position="524"/>
    </location>
</feature>
<feature type="compositionally biased region" description="Basic and acidic residues" evidence="1">
    <location>
        <begin position="2605"/>
        <end position="2615"/>
    </location>
</feature>
<feature type="region of interest" description="Disordered" evidence="1">
    <location>
        <begin position="773"/>
        <end position="813"/>
    </location>
</feature>
<feature type="compositionally biased region" description="Polar residues" evidence="1">
    <location>
        <begin position="2659"/>
        <end position="2672"/>
    </location>
</feature>
<feature type="compositionally biased region" description="Basic and acidic residues" evidence="1">
    <location>
        <begin position="1251"/>
        <end position="1266"/>
    </location>
</feature>
<feature type="compositionally biased region" description="Polar residues" evidence="1">
    <location>
        <begin position="2563"/>
        <end position="2573"/>
    </location>
</feature>
<feature type="compositionally biased region" description="Basic and acidic residues" evidence="1">
    <location>
        <begin position="249"/>
        <end position="277"/>
    </location>
</feature>
<feature type="compositionally biased region" description="Acidic residues" evidence="1">
    <location>
        <begin position="1446"/>
        <end position="1480"/>
    </location>
</feature>
<dbReference type="GeneID" id="94425792"/>
<dbReference type="PANTHER" id="PTHR21513">
    <property type="entry name" value="MAJOR SPERM PROTEIN"/>
    <property type="match status" value="1"/>
</dbReference>
<dbReference type="VEuPathDB" id="ToxoDB:CSUI_002379"/>
<feature type="compositionally biased region" description="Low complexity" evidence="1">
    <location>
        <begin position="2093"/>
        <end position="2102"/>
    </location>
</feature>
<feature type="compositionally biased region" description="Polar residues" evidence="1">
    <location>
        <begin position="2103"/>
        <end position="2121"/>
    </location>
</feature>
<feature type="compositionally biased region" description="Basic and acidic residues" evidence="1">
    <location>
        <begin position="1361"/>
        <end position="1371"/>
    </location>
</feature>
<feature type="compositionally biased region" description="Polar residues" evidence="1">
    <location>
        <begin position="122"/>
        <end position="132"/>
    </location>
</feature>
<name>A0A2C6L9A3_9APIC</name>
<feature type="compositionally biased region" description="Basic and acidic residues" evidence="1">
    <location>
        <begin position="1490"/>
        <end position="1501"/>
    </location>
</feature>
<feature type="compositionally biased region" description="Basic and acidic residues" evidence="1">
    <location>
        <begin position="1"/>
        <end position="37"/>
    </location>
</feature>
<feature type="compositionally biased region" description="Basic and acidic residues" evidence="1">
    <location>
        <begin position="1273"/>
        <end position="1293"/>
    </location>
</feature>
<feature type="region of interest" description="Disordered" evidence="1">
    <location>
        <begin position="120"/>
        <end position="182"/>
    </location>
</feature>
<proteinExistence type="predicted"/>
<feature type="compositionally biased region" description="Basic and acidic residues" evidence="1">
    <location>
        <begin position="1695"/>
        <end position="1752"/>
    </location>
</feature>
<feature type="compositionally biased region" description="Basic and acidic residues" evidence="1">
    <location>
        <begin position="1789"/>
        <end position="1825"/>
    </location>
</feature>
<feature type="non-terminal residue" evidence="2">
    <location>
        <position position="2983"/>
    </location>
</feature>
<feature type="region of interest" description="Disordered" evidence="1">
    <location>
        <begin position="1"/>
        <end position="106"/>
    </location>
</feature>
<dbReference type="EMBL" id="MIGC01001014">
    <property type="protein sequence ID" value="PHJ23764.1"/>
    <property type="molecule type" value="Genomic_DNA"/>
</dbReference>
<feature type="compositionally biased region" description="Polar residues" evidence="1">
    <location>
        <begin position="2330"/>
        <end position="2341"/>
    </location>
</feature>
<feature type="compositionally biased region" description="Low complexity" evidence="1">
    <location>
        <begin position="2011"/>
        <end position="2028"/>
    </location>
</feature>
<evidence type="ECO:0000256" key="1">
    <source>
        <dbReference type="SAM" id="MobiDB-lite"/>
    </source>
</evidence>
<feature type="compositionally biased region" description="Polar residues" evidence="1">
    <location>
        <begin position="2052"/>
        <end position="2063"/>
    </location>
</feature>
<feature type="compositionally biased region" description="Basic and acidic residues" evidence="1">
    <location>
        <begin position="2122"/>
        <end position="2214"/>
    </location>
</feature>
<feature type="compositionally biased region" description="Low complexity" evidence="1">
    <location>
        <begin position="1677"/>
        <end position="1686"/>
    </location>
</feature>
<feature type="compositionally biased region" description="Basic and acidic residues" evidence="1">
    <location>
        <begin position="449"/>
        <end position="466"/>
    </location>
</feature>
<feature type="compositionally biased region" description="Basic and acidic residues" evidence="1">
    <location>
        <begin position="564"/>
        <end position="586"/>
    </location>
</feature>
<evidence type="ECO:0000313" key="2">
    <source>
        <dbReference type="EMBL" id="PHJ23764.1"/>
    </source>
</evidence>
<sequence>GHSSRTREREIPPGADQEKGVKRDRSFASDSQRVHGQEEEEEERTQAIRESEERNRRRRRKSFSNEREGEKKERESDEWGDTVKKKAKGRGENEEREELSVYRERRDLSSSALKIKRLMLNRSKTLPGNSVHTPETSITSSSSLSSPVLPPLTHLITSSPSTDPSSSSLFREGVIDLSPEDKTTLSKGSISMLHRLLLQGQASSSSSSSSPPSIQSSSSSSLSPYSLPPELFSGVSTQEEVKSSSQWRRQSERMEGEKEEGERLERERVRTSTRSDKTLLPSSTDNTSVDHTRKLKSEVASSKFSSSSLHFLQETTLHLPDDFPCSSRLGFFENHVYIHPSITLSCPMSTPPLPPRIASSDEAEIFSSSSSPLLGEKKLYAFVPSYSSENARKTSLFPSCGTPRRQVYVHLVSGCTSTQMKHLEEGKLIRTWRVNSVKQLDTLQPPKKRAYEEPHENEEKEEERNYGEEKLFHTLADWVVTDRLHATVFLLDGRGDFAEREKKEVDDRYRRTKEEKEGRSKDKMLSATSFVSSSVASPSSSSSSLVFSLLLGEERHRPRRHTTYQRDKEQEEEGKKGREARERGEQEENDLDEDTKNEKIESFLEKLMDHLFTQVIEEQEEKEEGKRDEANLKSTVYIGLSIFLLLGDHVADLLSSSSHLSSSCNGRNDLPCFFHSPRCLACLVSYLPSSFSSPISSSSFTLGKNTLTPIEEGEVSGVRTLQVRDLHELREILRVARTRLDSLRFAYQRGEREGGEEEDPDYREVSKAFFQDSKERKEMIGNNKAGADRENEEEEERKSRRRPGSPKRSEPSCPEEILCVRIQVLSSSSAWRSSPPPTANTTDSSTLSLLHLIEPISLRRRASSSSSLSSTSPSSALSSIRGSSSLHIKTDHETSLRIPPSSSFHDLDGLHSTPDDTPHRTASRTSSYRHPSSSSLARPLSLFFNEGMKKILSLFRSHLTSSSLPSTAAPSSFGLLSPPSFSEVYVHSNRCLRHNRRMNTSPSASPPSSSSLEKTGSLSCRSPVSPMNNPPHTSLTSSSLSSQLLQNLLTSHSRVFAISYIPKITTSPSLIASLLDLLQQSSLHGSRCTPLHLSLHRDASAFSSSSSTRSGLLSPFHILSCWRSLASLYPHAISDIDRRDRDVKKTVYRERGEISKADLLAEHLLQRKKEEEEEEKAHSERKGKGEYSPRERMKSYEEGIGYSERKRDNRRSEDEREGEVAVVVSEFGERLGEREKRKVLLQRVYRQEKDAEVKRLGELKNKETEKNKKKKEKEKQEREEEGWRVTSKEKRKEEEEEEEILTRQATSNISIPPGSSSPPSLLKSLHKERDPTSKSIERSRRSIEERETDSTPVCYFLSAQEVRRKDEKSEENLLFQKDAMHEGQYPSILFSSSSSFSPSFSQPLKGRKKQGSSSASASIPSSSSPSTFSSLSGSHISRSYPIEGEGGNEEREESPEKKEEEEEDSYEVDLIEDSEAEEDPERQRRKASRQKKECHPVDRALPHSSSSSSSFPLLEEDTEAHPGEEEQEEILSPRRRRRIERVAHHSCLYPSSFYPSSSSSSASSSSRALPSHTSPTIPSSISPPSIELPSHDPREVASKDIAKRDERRKEEEREEKKTGLLHEIESSKKEQERGMSTSTRVKITPAPLSSREERSFCLSSQKDRHYQTKIYTVSKASSQRQSGSSRNPMISLSPRGEKEREKDERDHGLREGEEEMTCKITERHRSPHKERAILRSYSDRRGRDEQEKREIKGQMPWSSFSPSLYHCKEDKEDKKRQGEEEEGYYTSLVERKENRKKEEEEGRRRRREEEDKDLQKHTIAERRAEGGLSLSRDSRSLRRIEGEVPSPSNSPTHQHLALSSSSSFHSLKKRSSPSPPDRRSISPSSLKKETQKRKNLRSLSPRPLYGRSLSSNPCGGPPGVHTLGVKTPFYLRPRSHAGNDLSPRQQHRRGHLSLQNDSDGEEEELNSTSCCWPLCEEEKDEKGQERLSSASPSPPRLEEQEEKTKRKKETFTSSSPSPPAHASSCSPSHGRHRNLLLRVSQKETSHDKKETGVTSLSSLQPRQRSADKAKVNFHPRGCHSSSSGHLERRQPYSFSSSCSSASPNQMKNEISQRDVSSPSSRQRGEVDRDPSRRENAVGRREEEEEGVKKKEREDQKKEMEERREKEELKERERTANQIRDGRHVAVRERQDCYRKETPERWRDGKSLSRKDTREQLQSSKEPGITSDTFASARREKDSFLLQNGSLNLLEKEETRNPFLSLDSERKSKDDKKPSEDAKKAIPSLLPLREVRMREPKLERIPSGGVHTPKEKHRRLSSNVTPERNERLPYQNKTSSSSQRGLSQEGREHHRKEGSRDMGRTPEKSLSKTPQEQIRLESQKDPRNASAYIRDNSTSSPPCGTSFHRSHSQSQREGEEREEKKRKQGRKTEKLGDGSNGEKRGEEEQRQKKKPCQEDLDTSGRKGFISQDERERTRKNQQRGVHTPGPERMKNSIPIDQDLPTSQRPSPSSRCERRGCGGTPRSIDGSLSPEGQSIASLRGEGRGRDTYRARERSRGRHLFKNDARSLTPSPSTPSGRCERRGCGGTPRSLEGSLSPTGQSTSSLRSEGMRREEEEKKQARRRSRPLSYDRNRSSSPFTPSPSPPGRCERRGCGGTPRSIDGSLSPTGQSISSLRSEGRRKLEKEKTSKRRWGRSPIPTNQGRSFTPTPSPPGRCERRGCGTGTPRSIDSPTPREQSISSLRSEEKRREEYKTRERGRTRRSSPLSPDKKSTTQSNSFPHTPSPSGRCERRGCGTGTPRSIDAVSSTPGEGSTLSLRDSLHRKNQEEEEEKKMTRKKKKTSNPSSYTDTHPKERRAASVENPRGGRPNLGDSSSSLPPRELSGVAQIPRRIAGGKEGPLSPGDTCSSGEGQQEESEKERKRTVFGGEKGRGRSEDLEEATLRAVREKDLELEVVRLKALLRRAIRDKHNSREIDHLMEGYEGGVLP</sequence>
<feature type="region of interest" description="Disordered" evidence="1">
    <location>
        <begin position="860"/>
        <end position="935"/>
    </location>
</feature>
<dbReference type="RefSeq" id="XP_067925438.1">
    <property type="nucleotide sequence ID" value="XM_068062581.1"/>
</dbReference>
<accession>A0A2C6L9A3</accession>
<feature type="compositionally biased region" description="Low complexity" evidence="1">
    <location>
        <begin position="1307"/>
        <end position="1323"/>
    </location>
</feature>
<feature type="compositionally biased region" description="Polar residues" evidence="1">
    <location>
        <begin position="2800"/>
        <end position="2813"/>
    </location>
</feature>
<feature type="compositionally biased region" description="Basic and acidic residues" evidence="1">
    <location>
        <begin position="2262"/>
        <end position="2279"/>
    </location>
</feature>
<dbReference type="Proteomes" id="UP000221165">
    <property type="component" value="Unassembled WGS sequence"/>
</dbReference>
<feature type="compositionally biased region" description="Basic and acidic residues" evidence="1">
    <location>
        <begin position="44"/>
        <end position="55"/>
    </location>
</feature>
<feature type="compositionally biased region" description="Low complexity" evidence="1">
    <location>
        <begin position="1411"/>
        <end position="1434"/>
    </location>
</feature>
<feature type="compositionally biased region" description="Basic and acidic residues" evidence="1">
    <location>
        <begin position="2353"/>
        <end position="2365"/>
    </location>
</feature>
<feature type="compositionally biased region" description="Low complexity" evidence="1">
    <location>
        <begin position="923"/>
        <end position="935"/>
    </location>
</feature>
<feature type="compositionally biased region" description="Basic and acidic residues" evidence="1">
    <location>
        <begin position="905"/>
        <end position="919"/>
    </location>
</feature>
<feature type="compositionally biased region" description="Polar residues" evidence="1">
    <location>
        <begin position="2498"/>
        <end position="2508"/>
    </location>
</feature>
<feature type="compositionally biased region" description="Low complexity" evidence="1">
    <location>
        <begin position="203"/>
        <end position="233"/>
    </location>
</feature>
<feature type="compositionally biased region" description="Low complexity" evidence="1">
    <location>
        <begin position="1001"/>
        <end position="1011"/>
    </location>
</feature>
<dbReference type="PANTHER" id="PTHR21513:SF19">
    <property type="entry name" value="MAJOR SPERM PROTEIN"/>
    <property type="match status" value="1"/>
</dbReference>
<feature type="compositionally biased region" description="Basic and acidic residues" evidence="1">
    <location>
        <begin position="2373"/>
        <end position="2382"/>
    </location>
</feature>
<feature type="region of interest" description="Disordered" evidence="1">
    <location>
        <begin position="1251"/>
        <end position="1965"/>
    </location>
</feature>
<feature type="compositionally biased region" description="Polar residues" evidence="1">
    <location>
        <begin position="2724"/>
        <end position="2735"/>
    </location>
</feature>
<feature type="compositionally biased region" description="Basic and acidic residues" evidence="1">
    <location>
        <begin position="2409"/>
        <end position="2445"/>
    </location>
</feature>
<feature type="compositionally biased region" description="Polar residues" evidence="1">
    <location>
        <begin position="1012"/>
        <end position="1027"/>
    </location>
</feature>
<feature type="region of interest" description="Disordered" evidence="1">
    <location>
        <begin position="443"/>
        <end position="466"/>
    </location>
</feature>
<keyword evidence="3" id="KW-1185">Reference proteome</keyword>
<feature type="compositionally biased region" description="Polar residues" evidence="1">
    <location>
        <begin position="2769"/>
        <end position="2781"/>
    </location>
</feature>
<feature type="region of interest" description="Disordered" evidence="1">
    <location>
        <begin position="1979"/>
        <end position="2933"/>
    </location>
</feature>
<evidence type="ECO:0000313" key="3">
    <source>
        <dbReference type="Proteomes" id="UP000221165"/>
    </source>
</evidence>
<feature type="compositionally biased region" description="Basic and acidic residues" evidence="1">
    <location>
        <begin position="2538"/>
        <end position="2551"/>
    </location>
</feature>
<gene>
    <name evidence="2" type="ORF">CSUI_002379</name>
</gene>
<feature type="compositionally biased region" description="Polar residues" evidence="1">
    <location>
        <begin position="2590"/>
        <end position="2603"/>
    </location>
</feature>
<feature type="compositionally biased region" description="Basic and acidic residues" evidence="1">
    <location>
        <begin position="1589"/>
        <end position="1633"/>
    </location>
</feature>
<feature type="compositionally biased region" description="Basic and acidic residues" evidence="1">
    <location>
        <begin position="1766"/>
        <end position="1778"/>
    </location>
</feature>
<comment type="caution">
    <text evidence="2">The sequence shown here is derived from an EMBL/GenBank/DDBJ whole genome shotgun (WGS) entry which is preliminary data.</text>
</comment>
<feature type="compositionally biased region" description="Polar residues" evidence="1">
    <location>
        <begin position="2215"/>
        <end position="2229"/>
    </location>
</feature>
<reference evidence="2 3" key="1">
    <citation type="journal article" date="2017" name="Int. J. Parasitol.">
        <title>The genome of the protozoan parasite Cystoisospora suis and a reverse vaccinology approach to identify vaccine candidates.</title>
        <authorList>
            <person name="Palmieri N."/>
            <person name="Shrestha A."/>
            <person name="Ruttkowski B."/>
            <person name="Beck T."/>
            <person name="Vogl C."/>
            <person name="Tomley F."/>
            <person name="Blake D.P."/>
            <person name="Joachim A."/>
        </authorList>
    </citation>
    <scope>NUCLEOTIDE SEQUENCE [LARGE SCALE GENOMIC DNA]</scope>
    <source>
        <strain evidence="2 3">Wien I</strain>
    </source>
</reference>
<feature type="compositionally biased region" description="Low complexity" evidence="1">
    <location>
        <begin position="863"/>
        <end position="885"/>
    </location>
</feature>
<feature type="compositionally biased region" description="Basic and acidic residues" evidence="1">
    <location>
        <begin position="2040"/>
        <end position="2051"/>
    </location>
</feature>
<feature type="compositionally biased region" description="Basic and acidic residues" evidence="1">
    <location>
        <begin position="1832"/>
        <end position="1842"/>
    </location>
</feature>
<protein>
    <submittedName>
        <fullName evidence="2">Uncharacterized protein</fullName>
    </submittedName>
</protein>
<feature type="compositionally biased region" description="Basic and acidic residues" evidence="1">
    <location>
        <begin position="1650"/>
        <end position="1666"/>
    </location>
</feature>
<feature type="compositionally biased region" description="Basic and acidic residues" evidence="1">
    <location>
        <begin position="2739"/>
        <end position="2753"/>
    </location>
</feature>
<feature type="compositionally biased region" description="Basic and acidic residues" evidence="1">
    <location>
        <begin position="63"/>
        <end position="106"/>
    </location>
</feature>
<feature type="compositionally biased region" description="Basic and acidic residues" evidence="1">
    <location>
        <begin position="2288"/>
        <end position="2299"/>
    </location>
</feature>
<feature type="compositionally biased region" description="Basic and acidic residues" evidence="1">
    <location>
        <begin position="2911"/>
        <end position="2933"/>
    </location>
</feature>
<feature type="compositionally biased region" description="Low complexity" evidence="1">
    <location>
        <begin position="133"/>
        <end position="168"/>
    </location>
</feature>
<feature type="compositionally biased region" description="Basic and acidic residues" evidence="1">
    <location>
        <begin position="2673"/>
        <end position="2683"/>
    </location>
</feature>
<feature type="compositionally biased region" description="Polar residues" evidence="1">
    <location>
        <begin position="2694"/>
        <end position="2704"/>
    </location>
</feature>
<feature type="compositionally biased region" description="Polar residues" evidence="1">
    <location>
        <begin position="234"/>
        <end position="248"/>
    </location>
</feature>